<dbReference type="EMBL" id="CP140639">
    <property type="protein sequence ID" value="WRW37692.1"/>
    <property type="molecule type" value="Genomic_DNA"/>
</dbReference>
<organism evidence="3 4">
    <name type="scientific">Rhizobium indigoferae</name>
    <dbReference type="NCBI Taxonomy" id="158891"/>
    <lineage>
        <taxon>Bacteria</taxon>
        <taxon>Pseudomonadati</taxon>
        <taxon>Pseudomonadota</taxon>
        <taxon>Alphaproteobacteria</taxon>
        <taxon>Hyphomicrobiales</taxon>
        <taxon>Rhizobiaceae</taxon>
        <taxon>Rhizobium/Agrobacterium group</taxon>
        <taxon>Rhizobium</taxon>
    </lineage>
</organism>
<keyword evidence="4" id="KW-1185">Reference proteome</keyword>
<evidence type="ECO:0000259" key="2">
    <source>
        <dbReference type="Pfam" id="PF13182"/>
    </source>
</evidence>
<dbReference type="InterPro" id="IPR025248">
    <property type="entry name" value="DUF4007"/>
</dbReference>
<dbReference type="RefSeq" id="WP_246289376.1">
    <property type="nucleotide sequence ID" value="NZ_BSOQ01000034.1"/>
</dbReference>
<evidence type="ECO:0000256" key="1">
    <source>
        <dbReference type="SAM" id="MobiDB-lite"/>
    </source>
</evidence>
<feature type="region of interest" description="Disordered" evidence="1">
    <location>
        <begin position="1"/>
        <end position="21"/>
    </location>
</feature>
<proteinExistence type="predicted"/>
<protein>
    <submittedName>
        <fullName evidence="3">DUF4007 family protein</fullName>
    </submittedName>
</protein>
<keyword evidence="3" id="KW-0614">Plasmid</keyword>
<feature type="domain" description="DUF4007" evidence="2">
    <location>
        <begin position="36"/>
        <end position="308"/>
    </location>
</feature>
<dbReference type="Pfam" id="PF13182">
    <property type="entry name" value="DUF4007"/>
    <property type="match status" value="1"/>
</dbReference>
<dbReference type="Proteomes" id="UP001322785">
    <property type="component" value="Plasmid pRinCIP108029a"/>
</dbReference>
<gene>
    <name evidence="3" type="ORF">U5G49_007305</name>
</gene>
<sequence>MRQPLENSPAPLDGSSSSIYKGGMRKTLDPTTRVQFAGHETFPLRLLWLKKAFDAVGAGASSGTFQEQSAIARFGVGRNMAVAMKYWALASRFIEEKERALSPTPLGSLILADDGLDPFLERNATIWLAHWSIAGDPAFTTTAYYAFNELSAIEFDPATLVHQLQLEVSQHGWRATHGTIKRDVDVFLRSYVRRPGTQTDDAAEPLLAELNLVREARFGGWYEFVHGPKPSLPDGIFAFALSEFWERQGGSTALTAERICYAPGSPGRVFKLDEDSVITRLMGLEALTKGAWIWTDTAGLRQVQRVGDLAPLTLVAASYRSPAMGAGP</sequence>
<evidence type="ECO:0000313" key="4">
    <source>
        <dbReference type="Proteomes" id="UP001322785"/>
    </source>
</evidence>
<name>A0ABZ1DN94_9HYPH</name>
<accession>A0ABZ1DN94</accession>
<reference evidence="3 4" key="1">
    <citation type="submission" date="2023-12" db="EMBL/GenBank/DDBJ databases">
        <authorList>
            <person name="Menendez E."/>
            <person name="Kaur S."/>
            <person name="Flores-Felix J.D."/>
            <person name="diCenzo G.C."/>
            <person name="Peix A."/>
            <person name="Velazquez E."/>
        </authorList>
    </citation>
    <scope>NUCLEOTIDE SEQUENCE [LARGE SCALE GENOMIC DNA]</scope>
    <source>
        <strain evidence="3 4">CIP 108029</strain>
        <plasmid evidence="3 4">pRinCIP108029a</plasmid>
    </source>
</reference>
<evidence type="ECO:0000313" key="3">
    <source>
        <dbReference type="EMBL" id="WRW37692.1"/>
    </source>
</evidence>
<geneLocation type="plasmid" evidence="3 4">
    <name>pRinCIP108029a</name>
</geneLocation>